<feature type="region of interest" description="Disordered" evidence="2">
    <location>
        <begin position="4406"/>
        <end position="4428"/>
    </location>
</feature>
<feature type="coiled-coil region" evidence="1">
    <location>
        <begin position="1334"/>
        <end position="1361"/>
    </location>
</feature>
<name>A0A818P9D8_9BILA</name>
<accession>A0A818P9D8</accession>
<feature type="coiled-coil region" evidence="1">
    <location>
        <begin position="5055"/>
        <end position="5089"/>
    </location>
</feature>
<organism evidence="3 4">
    <name type="scientific">Rotaria socialis</name>
    <dbReference type="NCBI Taxonomy" id="392032"/>
    <lineage>
        <taxon>Eukaryota</taxon>
        <taxon>Metazoa</taxon>
        <taxon>Spiralia</taxon>
        <taxon>Gnathifera</taxon>
        <taxon>Rotifera</taxon>
        <taxon>Eurotatoria</taxon>
        <taxon>Bdelloidea</taxon>
        <taxon>Philodinida</taxon>
        <taxon>Philodinidae</taxon>
        <taxon>Rotaria</taxon>
    </lineage>
</organism>
<feature type="coiled-coil region" evidence="1">
    <location>
        <begin position="3402"/>
        <end position="3429"/>
    </location>
</feature>
<comment type="caution">
    <text evidence="3">The sequence shown here is derived from an EMBL/GenBank/DDBJ whole genome shotgun (WGS) entry which is preliminary data.</text>
</comment>
<feature type="coiled-coil region" evidence="1">
    <location>
        <begin position="334"/>
        <end position="505"/>
    </location>
</feature>
<evidence type="ECO:0000313" key="4">
    <source>
        <dbReference type="Proteomes" id="UP000663833"/>
    </source>
</evidence>
<feature type="coiled-coil region" evidence="1">
    <location>
        <begin position="1242"/>
        <end position="1305"/>
    </location>
</feature>
<feature type="coiled-coil region" evidence="1">
    <location>
        <begin position="4485"/>
        <end position="4584"/>
    </location>
</feature>
<feature type="region of interest" description="Disordered" evidence="2">
    <location>
        <begin position="3961"/>
        <end position="3996"/>
    </location>
</feature>
<feature type="coiled-coil region" evidence="1">
    <location>
        <begin position="5288"/>
        <end position="5322"/>
    </location>
</feature>
<feature type="compositionally biased region" description="Basic and acidic residues" evidence="2">
    <location>
        <begin position="3961"/>
        <end position="3971"/>
    </location>
</feature>
<protein>
    <submittedName>
        <fullName evidence="3">Uncharacterized protein</fullName>
    </submittedName>
</protein>
<dbReference type="PANTHER" id="PTHR45615">
    <property type="entry name" value="MYOSIN HEAVY CHAIN, NON-MUSCLE"/>
    <property type="match status" value="1"/>
</dbReference>
<keyword evidence="1" id="KW-0175">Coiled coil</keyword>
<evidence type="ECO:0000256" key="1">
    <source>
        <dbReference type="SAM" id="Coils"/>
    </source>
</evidence>
<feature type="coiled-coil region" evidence="1">
    <location>
        <begin position="2352"/>
        <end position="2414"/>
    </location>
</feature>
<feature type="region of interest" description="Disordered" evidence="2">
    <location>
        <begin position="5140"/>
        <end position="5163"/>
    </location>
</feature>
<feature type="coiled-coil region" evidence="1">
    <location>
        <begin position="4787"/>
        <end position="4821"/>
    </location>
</feature>
<feature type="coiled-coil region" evidence="1">
    <location>
        <begin position="1778"/>
        <end position="1819"/>
    </location>
</feature>
<feature type="coiled-coil region" evidence="1">
    <location>
        <begin position="3795"/>
        <end position="3854"/>
    </location>
</feature>
<feature type="coiled-coil region" evidence="1">
    <location>
        <begin position="2250"/>
        <end position="2277"/>
    </location>
</feature>
<sequence>MLKPERVTFSADDDNFYQLANSDQLNSVLNDSLVHYSTDFKKTDQPVSRSLNHSNSLDQLPSTVMSSQEQQHPHQPPPPPQQQQQQQIEHEPLTASPIISEEIPILNETNLRQFDALKLQQLAVGSPENLSNINEQDTKTSPAHSISYADIQKEVDRVRQMKYGRTYSSPTSSLCSRLTINPFNGSNNNIDLSSITQSVHFTEQLNKISHLPFSSTFITSIPESVVPASSSSTDGNHFIPIPHIESPSLEDREVFETFHTKQTSIPGIAIRQSVNSLNRNISTSETDLIASLDRSASKQGIDNQSEHGTTYSGVSDDVIFLEWDKERNLFQDYINSLRTEIRVLLQERSEYQKNIETINNNLSQHKHINLTQLNTDQTKLDLLKKSLEEKNLVLEQLQKEYETVKEKNANLARKISVLRCDAKSQSGVIDELKQKITELTVDLQNHIIVKRRLEISMMNLENDCKIIDAERIRLSNDVKDTQLNKQDLEKLLQQANVQIAEQGSTIEMLRSDNIEVRSQLSATQRRMLQEKQQVMDYLRQIENDLIEKEQIKQRESILRKDYDKLQLIHKQDRQDIEKLNLQINQDKQKLDQLEQERLQLFKTIQNIDDNKGNLETELDSYKSATKRLYTYFKIPFDSIHSIDQLIPMLEDRYRTEQVSQARIHDIQLVKSATNTNHEHETEEIRQLREDLLSVNIQLKQLNDANQAWQQYQQNQIILLRDRLNLTNIDNLSFDDIVQQIENRFNILNNELVELQDVKKTTEIQAVSAQYIKDHLYQSKDTQTEDAQEYKPMQKDESAEILIQKLTINSKQYEEELRELRENLATLTTQAAQLDEANQAWQQYHRTQLDNFRNKLQPSLPIEIELSLDDIAQYIANYLDQMRDERENLREQLQTSEKLINDHRSQSTDNILTTQENFASTINELNQKLLLIKQQNDQLETEKFILNQQILNQESTISKHETKPSSSDSTLSAVTRHTDTTPIHEPQIHSVMPIQSASPLTMAHDQELAQLRETVTILTDQCAQLDEANRAWQQYHQTQVQDFQSKLKDYLPLDQNTSLDSYAEQIIQLMLKTKEDFNATNEALREEIANVRLESGTNLETIKESYVNAINELNQELLAIKNQYEALDSEKQRLVDELGTRTVGLNPDQCKQNIERISSNLRQHSFDEALIHSRDATRTEDGEAEKLRETVALLTTQCAQLDEANRAWQQYHQTQLDTFKTTLQEHLPLNDTFTLDQAAQQILNQIISERQDFNQQYQALEKQNEDLRSESGTNLETIKESYVNAIEELNKELNSMKEQYEQANKIESSDLLQKSFQEISLQSSAQLDHQDSEEIRQLRENLVLLTSQLDETNRAAQQYQQTQLNILRNQFQHCLSIDFDNSFDVIAQQIADHVTREREDFNEKYQTLEKQNEDLRSELTNNMESIRQSYVNTVNELNQELLIMKKQCEECDTQNQLLTDELEKRPLPSNQESVEPNIEKVSLNVLKQPFEEVPIHMRGVNGTEDEELGQLRETVALLTAQCTQLDEANRAWQQYLQTQVQDFRSKLQDYLPVNENISLDYVAEQIIEQISKERQAFNEKYETLEKAMENLQLESGTNLETIKESYVNTIDELSQELAVMNSQCEQLDADKQRLSDELERRTAEFDRDRSRQNIERVSSNLLQQSFEEVPIHRSGATRTEDAELGELRETVALLTAQCTQLDEANRAWQQYHQTQVQDFRSKLQDYLSLDENISLDFAAEQIIKQISKERSDFNERYNGLETLNADLRLGSGTNLETIKESYVNTIDELSQELAVIKSRCEQLDADKQRLSDELERRTAEFDRDHSRQNIERVSSNLLQQSFEEVPIHRSVATRTEDGEAEKLRETVALLTTQCAQLDEANRAWQQYHQTQLDTFKTTLQEHLPLNDTFTLDQAAQQILNQIISERQDFNQQYQALEKQNEDLRSESGTNLETIKESYVNAIEELNKELNSMKEQFELISAEKQFLTDELAKSPMGFNGGKSKESIDFTPVNAVAEISLQTTAPVLEQDNEELLQLRENFAILTSQYAQLSEANRAWQEFHQSQVNDFRTRIQDCIQIDDDLSFDAIAQKLVNEITAEREYSNERYQASEKEYNELQSESVQSRQELLFLKEQFEQVLRDKQSLMSQIENQSIVNNQERDTQAIELVNRKLLEQQSEISQLQQNLDSVTAQLDETNHSRQQSEQTQLYLLKSILPHSTKISLDELTQEIISYVNHLTTEMESLKEKAVLSDEESQHDVNQLAQELNALQNHCTQLDIANRTWQLFYDNQIDLLKEKFNIYINIDNNQSFDQIIQLIAMQFEQQKQFNENIQLGINQDNFDLLKQQLIKSQEKEQSLSQQIYTLEEECQNLEEQLKESQYSIDSLKTNLQLVSNENEQLKQQYDDLQQKSSLLTNVNQLTDFERQSSHDISKQMIQKEVRHTPIQEVQIHRVTPVRSAHTPNIEEEIRQLRADLSASSAHCLQLEEANRAWQQFHQSQLEIFRNKLQTSITLDDNFTLEQVAQQILIHFEQLEKSKENVYASDSSSVIDSLQKQLTQYQFNESMLSQNLEQLNKKLLDVSRECDEFRENNAELILSKQQLQERLQQIDEIQLSNDNSEKLFQLQQQHDALSLENQQLQSKLIDMEKCLSPSPVHATIQRIDSPRENVAIHNVNREHELEIYRLRADLATASARCLELEEVNLAWQNYQHDQIESLRKKLQEQIPSLNEIDNASIEYLSQQIIHHLDHLYAERDNVIRDNDLLKDELRILKQQLERPRSTEPTQRIFHKRSPHKHISEPQIHSVTSSTSASPLIHEHEHEQELLQYRESVALLTTQCAQLDEANRAWQQYHQTQLDTFKNTLQEHLPMNDIFTLDQAAQQILNQIINERQDFNQQYQALEKQNEDLRSESGTNLETIKESYVNAIEELNKELNSMKEQYEQANTAQQILNQIISERQDFNQQYQALEKQNEDLRSESGTNWETIKESYVNAIEDLNQELVIMKSQCEQLDVDKQRLSDELERRTTEFDRDHSRQNIERVSSNLLQQSFEEVPIHRSGPSHAEMVECGQLRETVALLTAQCSQLDEANRASQQYHQTQVLDFLSKLQEFLSVDENTSLDAAVEQIVEQISKERSDFHERFERLEKESERLQTESKANADAMQNTYQTIINGINEELVAIKKQCEEWKIEKQYLTDELEKRSVPLHQEHVERNIEKVSSNLLKQSFAEVPIHTSSMNVEGDISECQQLRETVASLTTQCAQLDEANQAWQMYHHTQLQEFRNKLQDYLSVDDNVSFDIVAQQIIDRISSEREDFNNKYQALVNKFDGLRSDMTVPAVQQSEMNTVNGFNEELSVIKEVDQKLYAEKQPLMDQIESFSTHTEPKQDIEQVSLNILKEPREQVSIHTSSVDAREDIEELQKRIAHLTSECAQLDEANRTWQRYEQTQLDNFRNRLQDYISIDEHISFDDVIHKIIEKIVQDRETLKAKCADFDRSNDYLQSESTLKMQLTEQPSTDYVDELNQELAMLRNQNEELHRINKHLVFDKENLSNQLNDRSIVLGHHTVSDLNQIPEENTDELKENSEGQSSSAPIDAEEMEKIRADLTSITDQFNQLIQTNRSELDSFRDILQNWISLPENSTLDDIAQQLKDQFEQRQQNVPHTTENQTQTIELTEKIHMAIETTPVIYENHQTQIDLVDTNDEETQTESFQQLWPILKDDNLYNHDEDDNNLLDYIDEISSLSPTDLTDRLNKECQQILIKKNLSLSSYDNLQLNHHALMTIYLLYKQHLTDDAKQLYNETLIRALRLEYELINNEKHDYMEKYNEVEEKYLNELNLNEKKMHQLQNKYEELLEHNELERLDSKKILNDLAEKYEFNLYNLHQENENLKYNLSNMSQSREKSLGNDHNQLQSQYQQLRQDYDELISENELLKDYNSQMYQRKLQRNADDQDSDEMVSLHDIDIQCNLSDERQAPNHDESSWSNNWTDEKIQQEKLVPEQKSTEDDEINRLKSIISDIQFENENLKELNAELYQIKLQYTNTDSIANESIIKSQDIDIQCLLQPITIDSFVQTEHENEPNQLISSVTEDNDWNDQLPIIEIPLGEPNVSSVTVEHKMPETVDNEAQTDEQTQDKLSQINNKLKRALQTIKDRIHQIVIEQPELFSNTNDDTLERLDHLRIIIRNQAMQINDLQNSYEQAQDEINQMQSSLEVCQDRIDNEHITKTEELASSPPSVNDRSQSAIEDSEKQIHQLQQKLSQNDDEKLLLRERLNEVELELRKVLDDHTSTRARYEEQLQSLITERDAIVEQQVLQSNENQHQIQKLEYELAQVKQSVDSAHAATTSNEDVKSLQEIIQEQSDEMKDLSEKYFTLVSQLEVQDEILKQKRQTEEQLKICENQIQHLINEHAALSEELQNKTSTSVSNIDNESQTDEQQQQDKLVQLNHKLKRALQTFKDKIHRLVTERPELFTDVGEETTERFDHLITTVEHQATHIDLLQSENEQSQEQLRNQIQELQSSLDACRYQLENERPVQGQQLVCATPPSDEISQTNIENYEMQIRQLQQKLSQHDDEKSLLRERLNEVELELRKVLDDHASTTAMYDEQLQSLITERDAIVEQQIFQSNENQHEMKQLREEFDRLKQLSAIQQSTMPSEEYINSLHETIEQQSEQLKRLNENFVTLTSSQLESQTEFDRQKKEIEEQMNNYKNQIENLSLERTNLLEDIQKNTASPVQPFENEKQNNDQQYEKLLKVNNKLKRVLQTFKDRIHRIATERSDLFTNVSEETSERLDHLIGIVENQAVQIETLQTERFELQREINELKNSFDVYRQEIDNDYRMKLSEFTVSSTNAIQNIESEPIEQKGQVSNENQWNDWSVDAPIITDDEKKFRDVDIQCELLADNDPSTINKPTDHYESTVSNRLLSLPKNEISLWSETATNDWEEQSSPIKFPSEESRLVEHMISSSSTDQNLLEILKTKLNEIITEYPELFPNINRDTFDALDQLNAIIRNCQNQIKELQSSFDAYRYRVENEQTIRANELASSDVLASTSGLTTPDEYQKEIDQLKEQIDQNNLIYQREIQSLIEERDQAREQIQIKDKNSYKSSHSTESQASLNIDCSLAESRLSDCQSQIDVLLRERISLMEQIKQLAHQSNKQHSEIKTANDNESSTQPEQRISRRVFEQEILAWSKESEQLKQFVKQIQVENKKLKDIILKFESIIQDYMHENELLKQENQHLSFLSYSSKQITGSNENSTSSDMDICYLTLKWLTYEVAQRTSNNNEQSSLIIDDNESYLKQRLYDSERQVKSIRIQNQKLKKQLETYTIQFKHIQHEMSIKIQELSTLKIEIERLRTSETQYRLEVDRLKTDVHCNQVKFQQIERELTDAKLERTNNNNDSTNNLRELLELKERELHALKEKLDYTIQAHQLELQESIKANQFSLDNVQRFEQLDQRHQEKRKELEIRLGKICKSIKPLIDNQHLFKENSIIDFNELQDLITDTEAEQRVTTSLGPIRDCLGLLESQMKELQHNLIENHARRSQRWKYKLGFECLSCESRWEVTHDVRDLQEACQDPTMFLESSRVEPMRGCSCPLIVDFIETDVRLCIDDILDEVIIRTIVT</sequence>
<gene>
    <name evidence="3" type="ORF">LUA448_LOCUS31258</name>
</gene>
<feature type="coiled-coil region" evidence="1">
    <location>
        <begin position="1390"/>
        <end position="1453"/>
    </location>
</feature>
<feature type="compositionally biased region" description="Polar residues" evidence="2">
    <location>
        <begin position="4407"/>
        <end position="4428"/>
    </location>
</feature>
<feature type="coiled-coil region" evidence="1">
    <location>
        <begin position="3892"/>
        <end position="3926"/>
    </location>
</feature>
<feature type="coiled-coil region" evidence="1">
    <location>
        <begin position="2743"/>
        <end position="2770"/>
    </location>
</feature>
<feature type="region of interest" description="Disordered" evidence="2">
    <location>
        <begin position="2775"/>
        <end position="2804"/>
    </location>
</feature>
<feature type="coiled-coil region" evidence="1">
    <location>
        <begin position="1066"/>
        <end position="1136"/>
    </location>
</feature>
<feature type="coiled-coil region" evidence="1">
    <location>
        <begin position="4614"/>
        <end position="4757"/>
    </location>
</feature>
<feature type="region of interest" description="Disordered" evidence="2">
    <location>
        <begin position="42"/>
        <end position="90"/>
    </location>
</feature>
<evidence type="ECO:0000313" key="3">
    <source>
        <dbReference type="EMBL" id="CAF3617655.1"/>
    </source>
</evidence>
<feature type="coiled-coil region" evidence="1">
    <location>
        <begin position="3999"/>
        <end position="4029"/>
    </location>
</feature>
<evidence type="ECO:0000256" key="2">
    <source>
        <dbReference type="SAM" id="MobiDB-lite"/>
    </source>
</evidence>
<dbReference type="EMBL" id="CAJNYD010004645">
    <property type="protein sequence ID" value="CAF3617655.1"/>
    <property type="molecule type" value="Genomic_DNA"/>
</dbReference>
<reference evidence="3" key="1">
    <citation type="submission" date="2021-02" db="EMBL/GenBank/DDBJ databases">
        <authorList>
            <person name="Nowell W R."/>
        </authorList>
    </citation>
    <scope>NUCLEOTIDE SEQUENCE</scope>
</reference>
<feature type="coiled-coil region" evidence="1">
    <location>
        <begin position="2560"/>
        <end position="2638"/>
    </location>
</feature>
<feature type="coiled-coil region" evidence="1">
    <location>
        <begin position="2098"/>
        <end position="2197"/>
    </location>
</feature>
<feature type="coiled-coil region" evidence="1">
    <location>
        <begin position="802"/>
        <end position="836"/>
    </location>
</feature>
<dbReference type="PANTHER" id="PTHR45615:SF63">
    <property type="entry name" value="CHROMOSOME UNDETERMINED SCAFFOLD_10, WHOLE GENOME SHOTGUN SEQUENCE"/>
    <property type="match status" value="1"/>
</dbReference>
<feature type="coiled-coil region" evidence="1">
    <location>
        <begin position="1918"/>
        <end position="1988"/>
    </location>
</feature>
<feature type="coiled-coil region" evidence="1">
    <location>
        <begin position="3122"/>
        <end position="3185"/>
    </location>
</feature>
<feature type="compositionally biased region" description="Polar residues" evidence="2">
    <location>
        <begin position="4222"/>
        <end position="4234"/>
    </location>
</feature>
<feature type="coiled-coil region" evidence="1">
    <location>
        <begin position="2879"/>
        <end position="3023"/>
    </location>
</feature>
<feature type="coiled-coil region" evidence="1">
    <location>
        <begin position="1566"/>
        <end position="1643"/>
    </location>
</feature>
<feature type="coiled-coil region" evidence="1">
    <location>
        <begin position="569"/>
        <end position="624"/>
    </location>
</feature>
<feature type="coiled-coil region" evidence="1">
    <location>
        <begin position="2025"/>
        <end position="2052"/>
    </location>
</feature>
<feature type="coiled-coil region" evidence="1">
    <location>
        <begin position="5365"/>
        <end position="5407"/>
    </location>
</feature>
<feature type="compositionally biased region" description="Basic and acidic residues" evidence="2">
    <location>
        <begin position="3978"/>
        <end position="3994"/>
    </location>
</feature>
<feature type="region of interest" description="Disordered" evidence="2">
    <location>
        <begin position="4215"/>
        <end position="4247"/>
    </location>
</feature>
<dbReference type="Proteomes" id="UP000663833">
    <property type="component" value="Unassembled WGS sequence"/>
</dbReference>
<feature type="region of interest" description="Disordered" evidence="2">
    <location>
        <begin position="3558"/>
        <end position="3586"/>
    </location>
</feature>
<feature type="compositionally biased region" description="Polar residues" evidence="2">
    <location>
        <begin position="5154"/>
        <end position="5163"/>
    </location>
</feature>
<proteinExistence type="predicted"/>
<feature type="compositionally biased region" description="Polar residues" evidence="2">
    <location>
        <begin position="45"/>
        <end position="67"/>
    </location>
</feature>
<feature type="coiled-coil region" evidence="1">
    <location>
        <begin position="874"/>
        <end position="941"/>
    </location>
</feature>